<dbReference type="Proteomes" id="UP000008066">
    <property type="component" value="Unassembled WGS sequence"/>
</dbReference>
<proteinExistence type="predicted"/>
<dbReference type="HOGENOM" id="CLU_2277179_0_0_1"/>
<accession>G0S6T2</accession>
<evidence type="ECO:0000313" key="2">
    <source>
        <dbReference type="EMBL" id="EGS21684.1"/>
    </source>
</evidence>
<feature type="region of interest" description="Disordered" evidence="1">
    <location>
        <begin position="1"/>
        <end position="36"/>
    </location>
</feature>
<protein>
    <submittedName>
        <fullName evidence="2">Uncharacterized protein</fullName>
    </submittedName>
</protein>
<dbReference type="AlphaFoldDB" id="G0S6T2"/>
<reference evidence="2 3" key="1">
    <citation type="journal article" date="2011" name="Cell">
        <title>Insight into structure and assembly of the nuclear pore complex by utilizing the genome of a eukaryotic thermophile.</title>
        <authorList>
            <person name="Amlacher S."/>
            <person name="Sarges P."/>
            <person name="Flemming D."/>
            <person name="van Noort V."/>
            <person name="Kunze R."/>
            <person name="Devos D.P."/>
            <person name="Arumugam M."/>
            <person name="Bork P."/>
            <person name="Hurt E."/>
        </authorList>
    </citation>
    <scope>NUCLEOTIDE SEQUENCE [LARGE SCALE GENOMIC DNA]</scope>
    <source>
        <strain evidence="3">DSM 1495 / CBS 144.50 / IMI 039719</strain>
    </source>
</reference>
<dbReference type="GeneID" id="18257588"/>
<dbReference type="EMBL" id="GL988041">
    <property type="protein sequence ID" value="EGS21684.1"/>
    <property type="molecule type" value="Genomic_DNA"/>
</dbReference>
<evidence type="ECO:0000256" key="1">
    <source>
        <dbReference type="SAM" id="MobiDB-lite"/>
    </source>
</evidence>
<sequence length="102" mass="11242">MQSLDDIPSGIAVEDGLNEPTIDDFGSHGFSPGSSEDTVESAIAFKSWIVTNIQKGVSTPNEVNELLRAFGTYRCHLALCAEFVDPTTYVLYLLQRYYVFTG</sequence>
<organism evidence="3">
    <name type="scientific">Chaetomium thermophilum (strain DSM 1495 / CBS 144.50 / IMI 039719)</name>
    <name type="common">Thermochaetoides thermophila</name>
    <dbReference type="NCBI Taxonomy" id="759272"/>
    <lineage>
        <taxon>Eukaryota</taxon>
        <taxon>Fungi</taxon>
        <taxon>Dikarya</taxon>
        <taxon>Ascomycota</taxon>
        <taxon>Pezizomycotina</taxon>
        <taxon>Sordariomycetes</taxon>
        <taxon>Sordariomycetidae</taxon>
        <taxon>Sordariales</taxon>
        <taxon>Chaetomiaceae</taxon>
        <taxon>Thermochaetoides</taxon>
    </lineage>
</organism>
<dbReference type="KEGG" id="cthr:CTHT_0035500"/>
<name>G0S6T2_CHATD</name>
<dbReference type="RefSeq" id="XP_006693980.1">
    <property type="nucleotide sequence ID" value="XM_006693917.1"/>
</dbReference>
<gene>
    <name evidence="2" type="ORF">CTHT_0035500</name>
</gene>
<keyword evidence="3" id="KW-1185">Reference proteome</keyword>
<evidence type="ECO:0000313" key="3">
    <source>
        <dbReference type="Proteomes" id="UP000008066"/>
    </source>
</evidence>